<comment type="function">
    <text evidence="6">Aminotransferase that catalyzes the conversion of aromatic amino acids and 2-oxoglutarate into corresponding aromatic oxo acids and L-glutamate.</text>
</comment>
<accession>A0ABN2SSK8</accession>
<dbReference type="HAMAP" id="MF_01023">
    <property type="entry name" value="HisC_aminotrans_2"/>
    <property type="match status" value="1"/>
</dbReference>
<dbReference type="InterPro" id="IPR024892">
    <property type="entry name" value="ArAT"/>
</dbReference>
<dbReference type="Gene3D" id="3.90.1150.10">
    <property type="entry name" value="Aspartate Aminotransferase, domain 1"/>
    <property type="match status" value="1"/>
</dbReference>
<feature type="domain" description="Aminotransferase class I/classII large" evidence="8">
    <location>
        <begin position="64"/>
        <end position="380"/>
    </location>
</feature>
<dbReference type="Pfam" id="PF00155">
    <property type="entry name" value="Aminotran_1_2"/>
    <property type="match status" value="1"/>
</dbReference>
<comment type="similarity">
    <text evidence="6">Belongs to the class-II pyridoxal-phosphate-dependent aminotransferase family.</text>
</comment>
<dbReference type="SUPFAM" id="SSF53383">
    <property type="entry name" value="PLP-dependent transferases"/>
    <property type="match status" value="1"/>
</dbReference>
<dbReference type="NCBIfam" id="NF002878">
    <property type="entry name" value="PRK03321.1"/>
    <property type="match status" value="1"/>
</dbReference>
<evidence type="ECO:0000313" key="10">
    <source>
        <dbReference type="Proteomes" id="UP001500013"/>
    </source>
</evidence>
<organism evidence="9 10">
    <name type="scientific">Terrabacter lapilli</name>
    <dbReference type="NCBI Taxonomy" id="436231"/>
    <lineage>
        <taxon>Bacteria</taxon>
        <taxon>Bacillati</taxon>
        <taxon>Actinomycetota</taxon>
        <taxon>Actinomycetes</taxon>
        <taxon>Micrococcales</taxon>
        <taxon>Intrasporangiaceae</taxon>
        <taxon>Terrabacter</taxon>
    </lineage>
</organism>
<evidence type="ECO:0000256" key="6">
    <source>
        <dbReference type="HAMAP-Rule" id="MF_01513"/>
    </source>
</evidence>
<name>A0ABN2SSK8_9MICO</name>
<dbReference type="InterPro" id="IPR015424">
    <property type="entry name" value="PyrdxlP-dep_Trfase"/>
</dbReference>
<keyword evidence="4 6" id="KW-0808">Transferase</keyword>
<keyword evidence="5 6" id="KW-0663">Pyridoxal phosphate</keyword>
<dbReference type="InterPro" id="IPR005861">
    <property type="entry name" value="HisP_aminotrans"/>
</dbReference>
<gene>
    <name evidence="9" type="primary">hisC</name>
    <name evidence="6" type="synonym">pat</name>
    <name evidence="9" type="ORF">GCM10009817_35970</name>
</gene>
<proteinExistence type="inferred from homology"/>
<dbReference type="PROSITE" id="PS00599">
    <property type="entry name" value="AA_TRANSFER_CLASS_2"/>
    <property type="match status" value="1"/>
</dbReference>
<evidence type="ECO:0000256" key="5">
    <source>
        <dbReference type="ARBA" id="ARBA00022898"/>
    </source>
</evidence>
<dbReference type="InterPro" id="IPR004839">
    <property type="entry name" value="Aminotransferase_I/II_large"/>
</dbReference>
<dbReference type="HAMAP" id="MF_01513">
    <property type="entry name" value="Phe_aminotrans_2"/>
    <property type="match status" value="1"/>
</dbReference>
<sequence length="389" mass="41473">MSDTADATADNLPDSVTEDATPRESYAVPQAGEATVRLRDVLAQMPDYKPGKPASAPAGVTAYKLSSNENPYGPLPSVLAAIEDAATTVNRYPDMAVTALTERLAKALDVPAECLATGTGSVAVLAQIVNAACDAGDEVVFAWRSFEAYPIVTLLAGAQPVMVGLDDQARHRLDAMLAAITERTRVVLVCTPNNPTGPCVHQAELEAFLDRVPRDVIVVVDEAYVEFVRDPEAVRGLEVWRDRPNVVVLRTFSKAYGLAGLRVGYAVAHPPVAAALRKTATPFGVNSVAQVAAIASLDAFDELEERVESLVAERERVAQALADQGWQLPRSDANFVWFPLGAESTAFSQACGEAGLTVRQYGDDGVRVTIGEVEANSRLIEVAGRFGPR</sequence>
<comment type="caution">
    <text evidence="9">The sequence shown here is derived from an EMBL/GenBank/DDBJ whole genome shotgun (WGS) entry which is preliminary data.</text>
</comment>
<comment type="catalytic activity">
    <reaction evidence="6">
        <text>an aromatic L-alpha-amino acid + 2-oxoglutarate = an aromatic oxo-acid + L-glutamate</text>
        <dbReference type="Rhea" id="RHEA:17533"/>
        <dbReference type="ChEBI" id="CHEBI:16810"/>
        <dbReference type="ChEBI" id="CHEBI:29985"/>
        <dbReference type="ChEBI" id="CHEBI:73309"/>
        <dbReference type="ChEBI" id="CHEBI:84824"/>
        <dbReference type="EC" id="2.6.1.57"/>
    </reaction>
</comment>
<dbReference type="InterPro" id="IPR015422">
    <property type="entry name" value="PyrdxlP-dep_Trfase_small"/>
</dbReference>
<feature type="modified residue" description="N6-(pyridoxal phosphate)lysine" evidence="6">
    <location>
        <position position="254"/>
    </location>
</feature>
<dbReference type="InterPro" id="IPR001917">
    <property type="entry name" value="Aminotrans_II_pyridoxalP_BS"/>
</dbReference>
<keyword evidence="10" id="KW-1185">Reference proteome</keyword>
<dbReference type="PANTHER" id="PTHR43643:SF3">
    <property type="entry name" value="HISTIDINOL-PHOSPHATE AMINOTRANSFERASE"/>
    <property type="match status" value="1"/>
</dbReference>
<evidence type="ECO:0000259" key="8">
    <source>
        <dbReference type="Pfam" id="PF00155"/>
    </source>
</evidence>
<dbReference type="EMBL" id="BAAAPU010000011">
    <property type="protein sequence ID" value="GAA1990771.1"/>
    <property type="molecule type" value="Genomic_DNA"/>
</dbReference>
<dbReference type="CDD" id="cd00609">
    <property type="entry name" value="AAT_like"/>
    <property type="match status" value="1"/>
</dbReference>
<keyword evidence="3 6" id="KW-0032">Aminotransferase</keyword>
<evidence type="ECO:0000256" key="2">
    <source>
        <dbReference type="ARBA" id="ARBA00011738"/>
    </source>
</evidence>
<dbReference type="InterPro" id="IPR050106">
    <property type="entry name" value="HistidinolP_aminotransfase"/>
</dbReference>
<reference evidence="9 10" key="1">
    <citation type="journal article" date="2019" name="Int. J. Syst. Evol. Microbiol.">
        <title>The Global Catalogue of Microorganisms (GCM) 10K type strain sequencing project: providing services to taxonomists for standard genome sequencing and annotation.</title>
        <authorList>
            <consortium name="The Broad Institute Genomics Platform"/>
            <consortium name="The Broad Institute Genome Sequencing Center for Infectious Disease"/>
            <person name="Wu L."/>
            <person name="Ma J."/>
        </authorList>
    </citation>
    <scope>NUCLEOTIDE SEQUENCE [LARGE SCALE GENOMIC DNA]</scope>
    <source>
        <strain evidence="9 10">JCM 15628</strain>
    </source>
</reference>
<dbReference type="PANTHER" id="PTHR43643">
    <property type="entry name" value="HISTIDINOL-PHOSPHATE AMINOTRANSFERASE 2"/>
    <property type="match status" value="1"/>
</dbReference>
<dbReference type="NCBIfam" id="TIGR01141">
    <property type="entry name" value="hisC"/>
    <property type="match status" value="1"/>
</dbReference>
<dbReference type="InterPro" id="IPR015421">
    <property type="entry name" value="PyrdxlP-dep_Trfase_major"/>
</dbReference>
<comment type="subunit">
    <text evidence="2 6">Homodimer.</text>
</comment>
<evidence type="ECO:0000313" key="9">
    <source>
        <dbReference type="EMBL" id="GAA1990771.1"/>
    </source>
</evidence>
<comment type="cofactor">
    <cofactor evidence="1 6">
        <name>pyridoxal 5'-phosphate</name>
        <dbReference type="ChEBI" id="CHEBI:597326"/>
    </cofactor>
</comment>
<evidence type="ECO:0000256" key="7">
    <source>
        <dbReference type="SAM" id="MobiDB-lite"/>
    </source>
</evidence>
<feature type="region of interest" description="Disordered" evidence="7">
    <location>
        <begin position="1"/>
        <end position="32"/>
    </location>
</feature>
<evidence type="ECO:0000256" key="3">
    <source>
        <dbReference type="ARBA" id="ARBA00022576"/>
    </source>
</evidence>
<dbReference type="EC" id="2.6.1.57" evidence="6"/>
<evidence type="ECO:0000256" key="1">
    <source>
        <dbReference type="ARBA" id="ARBA00001933"/>
    </source>
</evidence>
<evidence type="ECO:0000256" key="4">
    <source>
        <dbReference type="ARBA" id="ARBA00022679"/>
    </source>
</evidence>
<protein>
    <recommendedName>
        <fullName evidence="6">Aromatic amino acid aminotransferase</fullName>
        <shortName evidence="6">ArAT</shortName>
        <ecNumber evidence="6">2.6.1.57</ecNumber>
    </recommendedName>
</protein>
<dbReference type="Proteomes" id="UP001500013">
    <property type="component" value="Unassembled WGS sequence"/>
</dbReference>
<dbReference type="Gene3D" id="3.40.640.10">
    <property type="entry name" value="Type I PLP-dependent aspartate aminotransferase-like (Major domain)"/>
    <property type="match status" value="1"/>
</dbReference>